<dbReference type="PROSITE" id="PS50111">
    <property type="entry name" value="CHEMOTAXIS_TRANSDUC_2"/>
    <property type="match status" value="1"/>
</dbReference>
<dbReference type="Proteomes" id="UP000252517">
    <property type="component" value="Unassembled WGS sequence"/>
</dbReference>
<dbReference type="GO" id="GO:0007165">
    <property type="term" value="P:signal transduction"/>
    <property type="evidence" value="ECO:0007669"/>
    <property type="project" value="UniProtKB-KW"/>
</dbReference>
<protein>
    <recommendedName>
        <fullName evidence="3">Methyl-accepting transducer domain-containing protein</fullName>
    </recommendedName>
</protein>
<dbReference type="Pfam" id="PF00015">
    <property type="entry name" value="MCPsignal"/>
    <property type="match status" value="1"/>
</dbReference>
<sequence length="137" mass="14700">EAGKGFAVVAGEVKSLATQTARSTKDITDRIAAIRENTVRVVTELTDTRKVIETNEEIAENLGAVVDQQHAASRDIADNILAVANGIKTITTDLARLDGLAEKTAEQGTRLSEYSENLSGHSEGLYDEVKGFIEEAL</sequence>
<accession>A0A367W8H7</accession>
<feature type="non-terminal residue" evidence="4">
    <location>
        <position position="1"/>
    </location>
</feature>
<evidence type="ECO:0000256" key="1">
    <source>
        <dbReference type="ARBA" id="ARBA00023224"/>
    </source>
</evidence>
<dbReference type="Gene3D" id="1.10.287.950">
    <property type="entry name" value="Methyl-accepting chemotaxis protein"/>
    <property type="match status" value="1"/>
</dbReference>
<dbReference type="InterPro" id="IPR004089">
    <property type="entry name" value="MCPsignal_dom"/>
</dbReference>
<dbReference type="SUPFAM" id="SSF58104">
    <property type="entry name" value="Methyl-accepting chemotaxis protein (MCP) signaling domain"/>
    <property type="match status" value="1"/>
</dbReference>
<comment type="caution">
    <text evidence="4">The sequence shown here is derived from an EMBL/GenBank/DDBJ whole genome shotgun (WGS) entry which is preliminary data.</text>
</comment>
<gene>
    <name evidence="4" type="ORF">TH25_25595</name>
</gene>
<evidence type="ECO:0000259" key="3">
    <source>
        <dbReference type="PROSITE" id="PS50111"/>
    </source>
</evidence>
<evidence type="ECO:0000313" key="4">
    <source>
        <dbReference type="EMBL" id="RCK37746.1"/>
    </source>
</evidence>
<dbReference type="PANTHER" id="PTHR32089">
    <property type="entry name" value="METHYL-ACCEPTING CHEMOTAXIS PROTEIN MCPB"/>
    <property type="match status" value="1"/>
</dbReference>
<keyword evidence="1 2" id="KW-0807">Transducer</keyword>
<dbReference type="PANTHER" id="PTHR32089:SF112">
    <property type="entry name" value="LYSOZYME-LIKE PROTEIN-RELATED"/>
    <property type="match status" value="1"/>
</dbReference>
<dbReference type="GO" id="GO:0016020">
    <property type="term" value="C:membrane"/>
    <property type="evidence" value="ECO:0007669"/>
    <property type="project" value="InterPro"/>
</dbReference>
<evidence type="ECO:0000313" key="5">
    <source>
        <dbReference type="Proteomes" id="UP000252517"/>
    </source>
</evidence>
<dbReference type="AlphaFoldDB" id="A0A367W8H7"/>
<evidence type="ECO:0000256" key="2">
    <source>
        <dbReference type="PROSITE-ProRule" id="PRU00284"/>
    </source>
</evidence>
<name>A0A367W8H7_9PROT</name>
<organism evidence="4 5">
    <name type="scientific">Thalassospira profundimaris</name>
    <dbReference type="NCBI Taxonomy" id="502049"/>
    <lineage>
        <taxon>Bacteria</taxon>
        <taxon>Pseudomonadati</taxon>
        <taxon>Pseudomonadota</taxon>
        <taxon>Alphaproteobacteria</taxon>
        <taxon>Rhodospirillales</taxon>
        <taxon>Thalassospiraceae</taxon>
        <taxon>Thalassospira</taxon>
    </lineage>
</organism>
<proteinExistence type="predicted"/>
<dbReference type="EMBL" id="JPWH01000068">
    <property type="protein sequence ID" value="RCK37746.1"/>
    <property type="molecule type" value="Genomic_DNA"/>
</dbReference>
<dbReference type="RefSeq" id="WP_258549303.1">
    <property type="nucleotide sequence ID" value="NZ_JPWH01000068.1"/>
</dbReference>
<reference evidence="4 5" key="1">
    <citation type="submission" date="2014-07" db="EMBL/GenBank/DDBJ databases">
        <title>Draft genome sequence of Thalassospira profundimaris S25-3-2.</title>
        <authorList>
            <person name="Lai Q."/>
            <person name="Shao Z."/>
        </authorList>
    </citation>
    <scope>NUCLEOTIDE SEQUENCE [LARGE SCALE GENOMIC DNA]</scope>
    <source>
        <strain evidence="4 5">S25-3-2</strain>
    </source>
</reference>
<feature type="domain" description="Methyl-accepting transducer" evidence="3">
    <location>
        <begin position="1"/>
        <end position="119"/>
    </location>
</feature>